<protein>
    <submittedName>
        <fullName evidence="2">Uncharacterized protein</fullName>
    </submittedName>
</protein>
<dbReference type="EMBL" id="JBBWRZ010000003">
    <property type="protein sequence ID" value="KAK8240149.1"/>
    <property type="molecule type" value="Genomic_DNA"/>
</dbReference>
<feature type="region of interest" description="Disordered" evidence="1">
    <location>
        <begin position="342"/>
        <end position="361"/>
    </location>
</feature>
<proteinExistence type="predicted"/>
<evidence type="ECO:0000313" key="2">
    <source>
        <dbReference type="EMBL" id="KAK8240149.1"/>
    </source>
</evidence>
<gene>
    <name evidence="2" type="ORF">HDK90DRAFT_174152</name>
</gene>
<keyword evidence="3" id="KW-1185">Reference proteome</keyword>
<evidence type="ECO:0000313" key="3">
    <source>
        <dbReference type="Proteomes" id="UP001492380"/>
    </source>
</evidence>
<name>A0ABR1YVD2_9PEZI</name>
<reference evidence="2 3" key="1">
    <citation type="submission" date="2024-04" db="EMBL/GenBank/DDBJ databases">
        <title>Phyllosticta paracitricarpa is synonymous to the EU quarantine fungus P. citricarpa based on phylogenomic analyses.</title>
        <authorList>
            <consortium name="Lawrence Berkeley National Laboratory"/>
            <person name="Van Ingen-Buijs V.A."/>
            <person name="Van Westerhoven A.C."/>
            <person name="Haridas S."/>
            <person name="Skiadas P."/>
            <person name="Martin F."/>
            <person name="Groenewald J.Z."/>
            <person name="Crous P.W."/>
            <person name="Seidl M.F."/>
        </authorList>
    </citation>
    <scope>NUCLEOTIDE SEQUENCE [LARGE SCALE GENOMIC DNA]</scope>
    <source>
        <strain evidence="2 3">CBS 123374</strain>
    </source>
</reference>
<organism evidence="2 3">
    <name type="scientific">Phyllosticta capitalensis</name>
    <dbReference type="NCBI Taxonomy" id="121624"/>
    <lineage>
        <taxon>Eukaryota</taxon>
        <taxon>Fungi</taxon>
        <taxon>Dikarya</taxon>
        <taxon>Ascomycota</taxon>
        <taxon>Pezizomycotina</taxon>
        <taxon>Dothideomycetes</taxon>
        <taxon>Dothideomycetes incertae sedis</taxon>
        <taxon>Botryosphaeriales</taxon>
        <taxon>Phyllostictaceae</taxon>
        <taxon>Phyllosticta</taxon>
    </lineage>
</organism>
<dbReference type="Proteomes" id="UP001492380">
    <property type="component" value="Unassembled WGS sequence"/>
</dbReference>
<evidence type="ECO:0000256" key="1">
    <source>
        <dbReference type="SAM" id="MobiDB-lite"/>
    </source>
</evidence>
<comment type="caution">
    <text evidence="2">The sequence shown here is derived from an EMBL/GenBank/DDBJ whole genome shotgun (WGS) entry which is preliminary data.</text>
</comment>
<sequence>MGCWRLPNGNHILHASSPVRPCIIDAGIAHIWLPGVGVAVQIGGQRPTNHDLLVSLHPAVQAEHDTIALCSPMHVSTLQPPSFASSRLASPSETLSHAPLPINTRQMVFCQLLTPKTDGPRPDDTTNTTIITNFQDLARVLLSSRPIPSPLSARAQVPECSSAMHCMSSHDARTRKSRSHLALTHQSIPNLPHGSFFGIFVSSTPRCRRFVEGPCAPPTSHACFYVLFFHPLPASLLHIPVHRSIHSQLTGAAVVGRVLQYQHAKQNQRPPICARIAAASVPIALPAARLSLIRAVPYGTCYEHRTEWRCASRGVYASQHQREAGPSPASVATKATPVSFALVSPHSRRAQKEGTAAEQAR</sequence>
<accession>A0ABR1YVD2</accession>